<dbReference type="EMBL" id="RQPJ01000002">
    <property type="protein sequence ID" value="RTE54764.1"/>
    <property type="molecule type" value="Genomic_DNA"/>
</dbReference>
<comment type="caution">
    <text evidence="3">The sequence shown here is derived from an EMBL/GenBank/DDBJ whole genome shotgun (WGS) entry which is preliminary data.</text>
</comment>
<dbReference type="Gene3D" id="3.30.110.90">
    <property type="entry name" value="Amidohydrolase"/>
    <property type="match status" value="1"/>
</dbReference>
<evidence type="ECO:0000313" key="4">
    <source>
        <dbReference type="Proteomes" id="UP000267585"/>
    </source>
</evidence>
<name>A0A430K6T9_9FLAO</name>
<dbReference type="Gene3D" id="1.20.58.520">
    <property type="entry name" value="Amidohydrolase"/>
    <property type="match status" value="1"/>
</dbReference>
<evidence type="ECO:0000256" key="1">
    <source>
        <dbReference type="SAM" id="SignalP"/>
    </source>
</evidence>
<dbReference type="Proteomes" id="UP000267585">
    <property type="component" value="Unassembled WGS sequence"/>
</dbReference>
<dbReference type="Gene3D" id="3.40.50.10910">
    <property type="entry name" value="Amidohydrolase"/>
    <property type="match status" value="1"/>
</dbReference>
<dbReference type="InterPro" id="IPR051781">
    <property type="entry name" value="Metallo-dep_Hydrolase"/>
</dbReference>
<dbReference type="OrthoDB" id="9797498at2"/>
<evidence type="ECO:0000313" key="3">
    <source>
        <dbReference type="EMBL" id="RTE54764.1"/>
    </source>
</evidence>
<dbReference type="InterPro" id="IPR006680">
    <property type="entry name" value="Amidohydro-rel"/>
</dbReference>
<feature type="signal peptide" evidence="1">
    <location>
        <begin position="1"/>
        <end position="21"/>
    </location>
</feature>
<proteinExistence type="predicted"/>
<dbReference type="Gene3D" id="2.30.40.10">
    <property type="entry name" value="Urease, subunit C, domain 1"/>
    <property type="match status" value="1"/>
</dbReference>
<dbReference type="PANTHER" id="PTHR43135">
    <property type="entry name" value="ALPHA-D-RIBOSE 1-METHYLPHOSPHONATE 5-TRIPHOSPHATE DIPHOSPHATASE"/>
    <property type="match status" value="1"/>
</dbReference>
<accession>A0A430K6T9</accession>
<dbReference type="GO" id="GO:0016810">
    <property type="term" value="F:hydrolase activity, acting on carbon-nitrogen (but not peptide) bonds"/>
    <property type="evidence" value="ECO:0007669"/>
    <property type="project" value="InterPro"/>
</dbReference>
<dbReference type="AlphaFoldDB" id="A0A430K6T9"/>
<dbReference type="PANTHER" id="PTHR43135:SF3">
    <property type="entry name" value="ALPHA-D-RIBOSE 1-METHYLPHOSPHONATE 5-TRIPHOSPHATE DIPHOSPHATASE"/>
    <property type="match status" value="1"/>
</dbReference>
<protein>
    <recommendedName>
        <fullName evidence="2">Amidohydrolase-related domain-containing protein</fullName>
    </recommendedName>
</protein>
<dbReference type="InterPro" id="IPR032466">
    <property type="entry name" value="Metal_Hydrolase"/>
</dbReference>
<keyword evidence="4" id="KW-1185">Reference proteome</keyword>
<keyword evidence="1" id="KW-0732">Signal</keyword>
<organism evidence="3 4">
    <name type="scientific">Arenibacter aquaticus</name>
    <dbReference type="NCBI Taxonomy" id="2489054"/>
    <lineage>
        <taxon>Bacteria</taxon>
        <taxon>Pseudomonadati</taxon>
        <taxon>Bacteroidota</taxon>
        <taxon>Flavobacteriia</taxon>
        <taxon>Flavobacteriales</taxon>
        <taxon>Flavobacteriaceae</taxon>
        <taxon>Arenibacter</taxon>
    </lineage>
</organism>
<sequence>MKLRSILKLTLLALVCGCSTAPSKWQNMEEEGSFLVYRRQSLIGEENYSITSNSDSIVVKSLQGENERGRVTGVEAEMHLKMDLTPTYYENRRITSNDTVNKLKVKVAADEVSIWELNHDLVKTEKTNFFPLHSNIPAAMEMMLYHYYFNNDIKGSVKTLPRGEVSINFRKKDTALIKGKEVILNRYVVEGINWGGRTIWLDESNNLIALVKANTQIRELIRKGYEEAKPLFIAGNVEEQMAALNKYTEDLKGNQAAVKALVGGDVVDGVSGNTQKDMTLIIENGIIRTIGKSAAVNIPENAEVIDVSGKTLIPGLWDMHAHSNQVQWAPSYLAGGVTTIRDNGNELEFATAFRDAIAKNGALGPDILLAGMTDGAGIKGNGVIRATNVEEAKEVVDMYFKNGYKQIKIYSSVEPEVVKVLADEAHKRGITTTGHIPNPVGNAVPAIESGMDMLSHSSRILSVLFPDKDMKELKGNYLLENEVSDAQIEKATRFLLKHKTALDPTIAITVARNVLAGDPLETIEPDAPRIAYELFEGKYFRSGVSPERAKLNQQNTEKTMEILGKFFHAGVPIMAGTDNVVPVFSLYLELETYHKLGKLTPFETLQTATIVPARAMGMDAETGSLEVGKQADIAILDKNPLEDISNVRTVSSVLTNGNYYKSEPLWHAADFKAKND</sequence>
<dbReference type="InterPro" id="IPR011059">
    <property type="entry name" value="Metal-dep_hydrolase_composite"/>
</dbReference>
<dbReference type="RefSeq" id="WP_126161495.1">
    <property type="nucleotide sequence ID" value="NZ_RQPJ01000002.1"/>
</dbReference>
<feature type="domain" description="Amidohydrolase-related" evidence="2">
    <location>
        <begin position="312"/>
        <end position="657"/>
    </location>
</feature>
<dbReference type="Pfam" id="PF01979">
    <property type="entry name" value="Amidohydro_1"/>
    <property type="match status" value="1"/>
</dbReference>
<dbReference type="SUPFAM" id="SSF51338">
    <property type="entry name" value="Composite domain of metallo-dependent hydrolases"/>
    <property type="match status" value="1"/>
</dbReference>
<feature type="chain" id="PRO_5019511962" description="Amidohydrolase-related domain-containing protein" evidence="1">
    <location>
        <begin position="22"/>
        <end position="676"/>
    </location>
</feature>
<gene>
    <name evidence="3" type="ORF">EHW67_06250</name>
</gene>
<dbReference type="SUPFAM" id="SSF51556">
    <property type="entry name" value="Metallo-dependent hydrolases"/>
    <property type="match status" value="1"/>
</dbReference>
<evidence type="ECO:0000259" key="2">
    <source>
        <dbReference type="Pfam" id="PF01979"/>
    </source>
</evidence>
<reference evidence="3 4" key="1">
    <citation type="submission" date="2018-11" db="EMBL/GenBank/DDBJ databases">
        <title>Arenibacter aquaticus sp.nov., a marine bacterium isolated from surface seawater in the South China Sea.</title>
        <authorList>
            <person name="Guo J."/>
            <person name="Sun J."/>
        </authorList>
    </citation>
    <scope>NUCLEOTIDE SEQUENCE [LARGE SCALE GENOMIC DNA]</scope>
    <source>
        <strain evidence="3 4">GUO666</strain>
    </source>
</reference>